<dbReference type="GO" id="GO:0006351">
    <property type="term" value="P:DNA-templated transcription"/>
    <property type="evidence" value="ECO:0007669"/>
    <property type="project" value="InterPro"/>
</dbReference>
<dbReference type="PROSITE" id="PS50048">
    <property type="entry name" value="ZN2_CY6_FUNGAL_2"/>
    <property type="match status" value="1"/>
</dbReference>
<dbReference type="CDD" id="cd12148">
    <property type="entry name" value="fungal_TF_MHR"/>
    <property type="match status" value="1"/>
</dbReference>
<dbReference type="Proteomes" id="UP000799764">
    <property type="component" value="Unassembled WGS sequence"/>
</dbReference>
<evidence type="ECO:0000256" key="2">
    <source>
        <dbReference type="ARBA" id="ARBA00022723"/>
    </source>
</evidence>
<feature type="domain" description="Zn(2)-C6 fungal-type" evidence="5">
    <location>
        <begin position="12"/>
        <end position="41"/>
    </location>
</feature>
<keyword evidence="3" id="KW-0539">Nucleus</keyword>
<evidence type="ECO:0000256" key="1">
    <source>
        <dbReference type="ARBA" id="ARBA00004123"/>
    </source>
</evidence>
<dbReference type="SMART" id="SM00066">
    <property type="entry name" value="GAL4"/>
    <property type="match status" value="1"/>
</dbReference>
<dbReference type="Pfam" id="PF04082">
    <property type="entry name" value="Fungal_trans"/>
    <property type="match status" value="1"/>
</dbReference>
<dbReference type="OrthoDB" id="3014581at2759"/>
<feature type="region of interest" description="Disordered" evidence="4">
    <location>
        <begin position="612"/>
        <end position="633"/>
    </location>
</feature>
<sequence>MPKSRARPDPVSCEFCRTKKLKCSRVQPCSNCVARGITCRFLVPPSRERSAVPGDSLLLSRIEQLESAISSLQQQLRTENGPTSAPSAQASSDYASYPTSGTHDYDTEDVGYLENIGTRDDTLLCDMSDSLEYEIISLSEILASSSYNQDKNSTRSVIRLPPFGTGSLLLHTYETKLLSICPIVYIPTIRSLLRTTYLRLKDPALISPSSVAVLSALFALGAFFCDPSSTSEIATTEADSIALSKAFSRNALDLLDHSRRTSSGTLEDVQAYILMSLALSHIDGFSARSRMLFSSALCMARDLRLHRLDKSESSADAPYDARLLVEKEIKRRVFWYIASEDWLQSTISGPQEGTYSIQHSQIKVNLPQDCTDDELALGDANGSTFEDAPTDIMVFLERIRLAHICREITDTLPLETVALLQMPYGRIVALDQKLEQFLATMPHLLQHHCSNKDILESMYPQLPSWRYCITKAALSRRWKLNQAFLLRQNLDPRYSYSRRACVESAHAVIAGYTSLFGNNTTSTLLTRMGIAIHFTHLALSILIMDLCFNRPQKEVARTKEDIKAAFKIFGTAKTVSPLLAKSLVSLKAVLQRNHIDLTDAFPSSVGDQISNGDDAGRSVSGATGGETSSSLNQNSYQDVTMDATFDTFWDYAVQIDGGMDLDEWDHLFSTLDTRPI</sequence>
<dbReference type="InterPro" id="IPR007219">
    <property type="entry name" value="XnlR_reg_dom"/>
</dbReference>
<evidence type="ECO:0000256" key="4">
    <source>
        <dbReference type="SAM" id="MobiDB-lite"/>
    </source>
</evidence>
<dbReference type="GO" id="GO:0000981">
    <property type="term" value="F:DNA-binding transcription factor activity, RNA polymerase II-specific"/>
    <property type="evidence" value="ECO:0007669"/>
    <property type="project" value="InterPro"/>
</dbReference>
<keyword evidence="7" id="KW-1185">Reference proteome</keyword>
<evidence type="ECO:0000256" key="3">
    <source>
        <dbReference type="ARBA" id="ARBA00023242"/>
    </source>
</evidence>
<dbReference type="GO" id="GO:0003677">
    <property type="term" value="F:DNA binding"/>
    <property type="evidence" value="ECO:0007669"/>
    <property type="project" value="InterPro"/>
</dbReference>
<dbReference type="GO" id="GO:0005634">
    <property type="term" value="C:nucleus"/>
    <property type="evidence" value="ECO:0007669"/>
    <property type="project" value="UniProtKB-SubCell"/>
</dbReference>
<dbReference type="GO" id="GO:0008270">
    <property type="term" value="F:zinc ion binding"/>
    <property type="evidence" value="ECO:0007669"/>
    <property type="project" value="InterPro"/>
</dbReference>
<keyword evidence="2" id="KW-0479">Metal-binding</keyword>
<dbReference type="Pfam" id="PF00172">
    <property type="entry name" value="Zn_clus"/>
    <property type="match status" value="1"/>
</dbReference>
<dbReference type="InterPro" id="IPR036864">
    <property type="entry name" value="Zn2-C6_fun-type_DNA-bd_sf"/>
</dbReference>
<organism evidence="6 7">
    <name type="scientific">Karstenula rhodostoma CBS 690.94</name>
    <dbReference type="NCBI Taxonomy" id="1392251"/>
    <lineage>
        <taxon>Eukaryota</taxon>
        <taxon>Fungi</taxon>
        <taxon>Dikarya</taxon>
        <taxon>Ascomycota</taxon>
        <taxon>Pezizomycotina</taxon>
        <taxon>Dothideomycetes</taxon>
        <taxon>Pleosporomycetidae</taxon>
        <taxon>Pleosporales</taxon>
        <taxon>Massarineae</taxon>
        <taxon>Didymosphaeriaceae</taxon>
        <taxon>Karstenula</taxon>
    </lineage>
</organism>
<name>A0A9P4PUV0_9PLEO</name>
<accession>A0A9P4PUV0</accession>
<reference evidence="6" key="1">
    <citation type="journal article" date="2020" name="Stud. Mycol.">
        <title>101 Dothideomycetes genomes: a test case for predicting lifestyles and emergence of pathogens.</title>
        <authorList>
            <person name="Haridas S."/>
            <person name="Albert R."/>
            <person name="Binder M."/>
            <person name="Bloem J."/>
            <person name="Labutti K."/>
            <person name="Salamov A."/>
            <person name="Andreopoulos B."/>
            <person name="Baker S."/>
            <person name="Barry K."/>
            <person name="Bills G."/>
            <person name="Bluhm B."/>
            <person name="Cannon C."/>
            <person name="Castanera R."/>
            <person name="Culley D."/>
            <person name="Daum C."/>
            <person name="Ezra D."/>
            <person name="Gonzalez J."/>
            <person name="Henrissat B."/>
            <person name="Kuo A."/>
            <person name="Liang C."/>
            <person name="Lipzen A."/>
            <person name="Lutzoni F."/>
            <person name="Magnuson J."/>
            <person name="Mondo S."/>
            <person name="Nolan M."/>
            <person name="Ohm R."/>
            <person name="Pangilinan J."/>
            <person name="Park H.-J."/>
            <person name="Ramirez L."/>
            <person name="Alfaro M."/>
            <person name="Sun H."/>
            <person name="Tritt A."/>
            <person name="Yoshinaga Y."/>
            <person name="Zwiers L.-H."/>
            <person name="Turgeon B."/>
            <person name="Goodwin S."/>
            <person name="Spatafora J."/>
            <person name="Crous P."/>
            <person name="Grigoriev I."/>
        </authorList>
    </citation>
    <scope>NUCLEOTIDE SEQUENCE</scope>
    <source>
        <strain evidence="6">CBS 690.94</strain>
    </source>
</reference>
<dbReference type="EMBL" id="MU001492">
    <property type="protein sequence ID" value="KAF2451795.1"/>
    <property type="molecule type" value="Genomic_DNA"/>
</dbReference>
<gene>
    <name evidence="6" type="ORF">P171DRAFT_478819</name>
</gene>
<feature type="region of interest" description="Disordered" evidence="4">
    <location>
        <begin position="71"/>
        <end position="108"/>
    </location>
</feature>
<evidence type="ECO:0000259" key="5">
    <source>
        <dbReference type="PROSITE" id="PS50048"/>
    </source>
</evidence>
<dbReference type="SUPFAM" id="SSF57701">
    <property type="entry name" value="Zn2/Cys6 DNA-binding domain"/>
    <property type="match status" value="1"/>
</dbReference>
<feature type="compositionally biased region" description="Polar residues" evidence="4">
    <location>
        <begin position="71"/>
        <end position="102"/>
    </location>
</feature>
<comment type="caution">
    <text evidence="6">The sequence shown here is derived from an EMBL/GenBank/DDBJ whole genome shotgun (WGS) entry which is preliminary data.</text>
</comment>
<dbReference type="PROSITE" id="PS00463">
    <property type="entry name" value="ZN2_CY6_FUNGAL_1"/>
    <property type="match status" value="1"/>
</dbReference>
<dbReference type="PANTHER" id="PTHR31001">
    <property type="entry name" value="UNCHARACTERIZED TRANSCRIPTIONAL REGULATORY PROTEIN"/>
    <property type="match status" value="1"/>
</dbReference>
<dbReference type="InterPro" id="IPR001138">
    <property type="entry name" value="Zn2Cys6_DnaBD"/>
</dbReference>
<dbReference type="Gene3D" id="4.10.240.10">
    <property type="entry name" value="Zn(2)-C6 fungal-type DNA-binding domain"/>
    <property type="match status" value="1"/>
</dbReference>
<evidence type="ECO:0000313" key="7">
    <source>
        <dbReference type="Proteomes" id="UP000799764"/>
    </source>
</evidence>
<protein>
    <recommendedName>
        <fullName evidence="5">Zn(2)-C6 fungal-type domain-containing protein</fullName>
    </recommendedName>
</protein>
<dbReference type="CDD" id="cd00067">
    <property type="entry name" value="GAL4"/>
    <property type="match status" value="1"/>
</dbReference>
<dbReference type="PANTHER" id="PTHR31001:SF90">
    <property type="entry name" value="CENTROMERE DNA-BINDING PROTEIN COMPLEX CBF3 SUBUNIT B"/>
    <property type="match status" value="1"/>
</dbReference>
<dbReference type="AlphaFoldDB" id="A0A9P4PUV0"/>
<evidence type="ECO:0000313" key="6">
    <source>
        <dbReference type="EMBL" id="KAF2451795.1"/>
    </source>
</evidence>
<proteinExistence type="predicted"/>
<dbReference type="InterPro" id="IPR050613">
    <property type="entry name" value="Sec_Metabolite_Reg"/>
</dbReference>
<comment type="subcellular location">
    <subcellularLocation>
        <location evidence="1">Nucleus</location>
    </subcellularLocation>
</comment>